<keyword evidence="6" id="KW-1185">Reference proteome</keyword>
<evidence type="ECO:0000313" key="4">
    <source>
        <dbReference type="EMBL" id="RLN37346.1"/>
    </source>
</evidence>
<dbReference type="EMBL" id="JPWV03000184">
    <property type="protein sequence ID" value="KAG2521883.1"/>
    <property type="molecule type" value="Genomic_DNA"/>
</dbReference>
<feature type="domain" description="Protein kinase" evidence="1">
    <location>
        <begin position="52"/>
        <end position="384"/>
    </location>
</feature>
<dbReference type="AlphaFoldDB" id="A0A3R7GSQ4"/>
<reference evidence="2" key="3">
    <citation type="submission" date="2020-06" db="EMBL/GenBank/DDBJ databases">
        <authorList>
            <person name="Studholme D.J."/>
        </authorList>
    </citation>
    <scope>NUCLEOTIDE SEQUENCE</scope>
    <source>
        <strain evidence="3">NZFS 2646</strain>
        <strain evidence="2">NZFS 3630</strain>
    </source>
</reference>
<dbReference type="GO" id="GO:0005524">
    <property type="term" value="F:ATP binding"/>
    <property type="evidence" value="ECO:0007669"/>
    <property type="project" value="InterPro"/>
</dbReference>
<dbReference type="InterPro" id="IPR008271">
    <property type="entry name" value="Ser/Thr_kinase_AS"/>
</dbReference>
<organism evidence="4 7">
    <name type="scientific">Phytophthora kernoviae</name>
    <dbReference type="NCBI Taxonomy" id="325452"/>
    <lineage>
        <taxon>Eukaryota</taxon>
        <taxon>Sar</taxon>
        <taxon>Stramenopiles</taxon>
        <taxon>Oomycota</taxon>
        <taxon>Peronosporomycetes</taxon>
        <taxon>Peronosporales</taxon>
        <taxon>Peronosporaceae</taxon>
        <taxon>Phytophthora</taxon>
    </lineage>
</organism>
<dbReference type="EMBL" id="MAYM02000593">
    <property type="protein sequence ID" value="RLN37346.1"/>
    <property type="molecule type" value="Genomic_DNA"/>
</dbReference>
<dbReference type="EMBL" id="MBDN02000105">
    <property type="protein sequence ID" value="RLN80562.1"/>
    <property type="molecule type" value="Genomic_DNA"/>
</dbReference>
<dbReference type="PANTHER" id="PTHR13510:SF44">
    <property type="entry name" value="RABENOSYN-5"/>
    <property type="match status" value="1"/>
</dbReference>
<dbReference type="Proteomes" id="UP000792063">
    <property type="component" value="Unassembled WGS sequence"/>
</dbReference>
<dbReference type="Pfam" id="PF07714">
    <property type="entry name" value="PK_Tyr_Ser-Thr"/>
    <property type="match status" value="1"/>
</dbReference>
<accession>A0A3R7GSQ4</accession>
<dbReference type="PROSITE" id="PS00108">
    <property type="entry name" value="PROTEIN_KINASE_ST"/>
    <property type="match status" value="1"/>
</dbReference>
<dbReference type="InterPro" id="IPR052727">
    <property type="entry name" value="Rab4/Rab5_effector"/>
</dbReference>
<dbReference type="Proteomes" id="UP000285624">
    <property type="component" value="Unassembled WGS sequence"/>
</dbReference>
<evidence type="ECO:0000313" key="5">
    <source>
        <dbReference type="EMBL" id="RLN80562.1"/>
    </source>
</evidence>
<dbReference type="SUPFAM" id="SSF56112">
    <property type="entry name" value="Protein kinase-like (PK-like)"/>
    <property type="match status" value="1"/>
</dbReference>
<evidence type="ECO:0000313" key="3">
    <source>
        <dbReference type="EMBL" id="KAG2521883.1"/>
    </source>
</evidence>
<sequence length="664" mass="75251">MVLLKCEKETYFQKYSADELELLNAVFGYAASLSRAEVPHVPQWFIPPHEVDFAETPFSKGAFGSVHHGTWLDARVVVKRMLNPVDNEIDRGVFMNEIKIWYYLNFPHVVKLHGACHVGRPFFVCEFASNGILTDFLAREEREGRHVLWQKLYEVALGLHFLHERNVTHGDLKGNNILVSADGLAKLTDFGLSLILTTTTAPAPMTKALGALRWKAPEILNNTSGPSFEADIYSFGMSIIEAATHALPWGNQMPDSAVRYHVVNKHALPKRPGCLTDDQWELIQSIYDDRLREIRSGWLARNRVTQDTLTNCMLIYEDNAQLQEEEGMTSPRHVPFRDLELTVEEEQHCHDRAFQLLDRTLRSYDERDGQGEGRPTAPRHHSELDNTQWKLLKTQNDASMYIERNNRAQRDLNLLDGGWENPVVLLMVGTIRGDLDEVMLGIETPDFASFKTRSEIHTKQAVHGAVLSKLLSSTEDDPFRYMGIQWLMFEHHWPLSVMVHPRDFVSLASIGTMTRTNGERIGYEVVLPANLSRYPPLPKPFVRAKMMYTAIFKQLEPGIVDIYLHTYVETQSFILDKLVVSGIWKSNLGFWGSTQLAELKKLQWCITHCSSQRQEQMSPTSSKGCNAYTFVNLDPAGPTCYMKTSAAGRVATIGALSGVPNFSA</sequence>
<dbReference type="Proteomes" id="UP000785171">
    <property type="component" value="Unassembled WGS sequence"/>
</dbReference>
<dbReference type="SMART" id="SM00220">
    <property type="entry name" value="S_TKc"/>
    <property type="match status" value="1"/>
</dbReference>
<dbReference type="PROSITE" id="PS50011">
    <property type="entry name" value="PROTEIN_KINASE_DOM"/>
    <property type="match status" value="1"/>
</dbReference>
<dbReference type="InterPro" id="IPR000719">
    <property type="entry name" value="Prot_kinase_dom"/>
</dbReference>
<dbReference type="InterPro" id="IPR001245">
    <property type="entry name" value="Ser-Thr/Tyr_kinase_cat_dom"/>
</dbReference>
<reference evidence="6 7" key="2">
    <citation type="submission" date="2018-07" db="EMBL/GenBank/DDBJ databases">
        <title>Genome sequencing of oomycete isolates from Chile give support for New Zealand origin for Phytophthora kernoviae and make available the first Nothophytophthora sp. genome.</title>
        <authorList>
            <person name="Studholme D.J."/>
            <person name="Sanfuentes E."/>
            <person name="Panda P."/>
            <person name="Hill R."/>
            <person name="Sambles C."/>
            <person name="Grant M."/>
            <person name="Williams N.M."/>
            <person name="Mcdougal R.L."/>
        </authorList>
    </citation>
    <scope>NUCLEOTIDE SEQUENCE [LARGE SCALE GENOMIC DNA]</scope>
    <source>
        <strain evidence="4">Chile2</strain>
        <strain evidence="5">Chile4</strain>
    </source>
</reference>
<dbReference type="EMBL" id="JPWU03000496">
    <property type="protein sequence ID" value="KAG2513451.1"/>
    <property type="molecule type" value="Genomic_DNA"/>
</dbReference>
<evidence type="ECO:0000313" key="2">
    <source>
        <dbReference type="EMBL" id="KAG2513451.1"/>
    </source>
</evidence>
<gene>
    <name evidence="4" type="ORF">BBI17_008386</name>
    <name evidence="5" type="ORF">BBO99_00004420</name>
    <name evidence="3" type="ORF">JM16_004919</name>
    <name evidence="2" type="ORF">JM18_008475</name>
</gene>
<comment type="caution">
    <text evidence="4">The sequence shown here is derived from an EMBL/GenBank/DDBJ whole genome shotgun (WGS) entry which is preliminary data.</text>
</comment>
<name>A0A3R7GSQ4_9STRA</name>
<dbReference type="Proteomes" id="UP000285883">
    <property type="component" value="Unassembled WGS sequence"/>
</dbReference>
<dbReference type="STRING" id="325452.A0A3R7GSQ4"/>
<evidence type="ECO:0000313" key="6">
    <source>
        <dbReference type="Proteomes" id="UP000285624"/>
    </source>
</evidence>
<dbReference type="GO" id="GO:0004672">
    <property type="term" value="F:protein kinase activity"/>
    <property type="evidence" value="ECO:0007669"/>
    <property type="project" value="InterPro"/>
</dbReference>
<dbReference type="InterPro" id="IPR011009">
    <property type="entry name" value="Kinase-like_dom_sf"/>
</dbReference>
<dbReference type="PANTHER" id="PTHR13510">
    <property type="entry name" value="FYVE-FINGER-CONTAINING RAB5 EFFECTOR PROTEIN RABENOSYN-5-RELATED"/>
    <property type="match status" value="1"/>
</dbReference>
<reference evidence="2" key="1">
    <citation type="journal article" date="2015" name="Genom Data">
        <title>Genome sequences of six Phytophthora species associated with forests in New Zealand.</title>
        <authorList>
            <person name="Studholme D.J."/>
            <person name="McDougal R.L."/>
            <person name="Sambles C."/>
            <person name="Hansen E."/>
            <person name="Hardy G."/>
            <person name="Grant M."/>
            <person name="Ganley R.J."/>
            <person name="Williams N.M."/>
        </authorList>
    </citation>
    <scope>NUCLEOTIDE SEQUENCE</scope>
    <source>
        <strain evidence="3">NZFS 2646</strain>
        <strain evidence="2">NZFS 3630</strain>
    </source>
</reference>
<dbReference type="Gene3D" id="1.10.510.10">
    <property type="entry name" value="Transferase(Phosphotransferase) domain 1"/>
    <property type="match status" value="1"/>
</dbReference>
<protein>
    <recommendedName>
        <fullName evidence="1">Protein kinase domain-containing protein</fullName>
    </recommendedName>
</protein>
<proteinExistence type="predicted"/>
<evidence type="ECO:0000259" key="1">
    <source>
        <dbReference type="PROSITE" id="PS50011"/>
    </source>
</evidence>
<evidence type="ECO:0000313" key="7">
    <source>
        <dbReference type="Proteomes" id="UP000285883"/>
    </source>
</evidence>